<evidence type="ECO:0000256" key="5">
    <source>
        <dbReference type="ARBA" id="ARBA00040665"/>
    </source>
</evidence>
<dbReference type="InterPro" id="IPR011990">
    <property type="entry name" value="TPR-like_helical_dom_sf"/>
</dbReference>
<dbReference type="GO" id="GO:0003341">
    <property type="term" value="P:cilium movement"/>
    <property type="evidence" value="ECO:0007669"/>
    <property type="project" value="TreeGrafter"/>
</dbReference>
<dbReference type="InterPro" id="IPR019734">
    <property type="entry name" value="TPR_rpt"/>
</dbReference>
<dbReference type="PANTHER" id="PTHR46630:SF1">
    <property type="entry name" value="TETRATRICOPEPTIDE REPEAT PROTEIN 29"/>
    <property type="match status" value="1"/>
</dbReference>
<comment type="subcellular location">
    <subcellularLocation>
        <location evidence="1">Cytoplasm</location>
    </subcellularLocation>
</comment>
<dbReference type="AlphaFoldDB" id="A0AAD1Y8S5"/>
<dbReference type="GO" id="GO:0005737">
    <property type="term" value="C:cytoplasm"/>
    <property type="evidence" value="ECO:0007669"/>
    <property type="project" value="UniProtKB-SubCell"/>
</dbReference>
<evidence type="ECO:0000313" key="6">
    <source>
        <dbReference type="EMBL" id="CAI2387536.1"/>
    </source>
</evidence>
<evidence type="ECO:0000313" key="7">
    <source>
        <dbReference type="Proteomes" id="UP001295684"/>
    </source>
</evidence>
<dbReference type="Pfam" id="PF13424">
    <property type="entry name" value="TPR_12"/>
    <property type="match status" value="1"/>
</dbReference>
<dbReference type="GO" id="GO:0005929">
    <property type="term" value="C:cilium"/>
    <property type="evidence" value="ECO:0007669"/>
    <property type="project" value="TreeGrafter"/>
</dbReference>
<accession>A0AAD1Y8S5</accession>
<proteinExistence type="predicted"/>
<dbReference type="Pfam" id="PF13181">
    <property type="entry name" value="TPR_8"/>
    <property type="match status" value="1"/>
</dbReference>
<evidence type="ECO:0000256" key="1">
    <source>
        <dbReference type="ARBA" id="ARBA00004496"/>
    </source>
</evidence>
<protein>
    <recommendedName>
        <fullName evidence="5">Tetratricopeptide repeat protein 29</fullName>
    </recommendedName>
</protein>
<dbReference type="InterPro" id="IPR051476">
    <property type="entry name" value="Bac_ResReg_Asp_Phosphatase"/>
</dbReference>
<keyword evidence="4" id="KW-0802">TPR repeat</keyword>
<dbReference type="EMBL" id="CAMPGE010030037">
    <property type="protein sequence ID" value="CAI2387536.1"/>
    <property type="molecule type" value="Genomic_DNA"/>
</dbReference>
<reference evidence="6" key="1">
    <citation type="submission" date="2023-07" db="EMBL/GenBank/DDBJ databases">
        <authorList>
            <consortium name="AG Swart"/>
            <person name="Singh M."/>
            <person name="Singh A."/>
            <person name="Seah K."/>
            <person name="Emmerich C."/>
        </authorList>
    </citation>
    <scope>NUCLEOTIDE SEQUENCE</scope>
    <source>
        <strain evidence="6">DP1</strain>
    </source>
</reference>
<dbReference type="SUPFAM" id="SSF48452">
    <property type="entry name" value="TPR-like"/>
    <property type="match status" value="1"/>
</dbReference>
<gene>
    <name evidence="6" type="ORF">ECRASSUSDP1_LOCUS29169</name>
</gene>
<sequence length="626" mass="71679">MQTINLSIPQKNKLSILDESNVDLQLNSSSALNFPLSKKYTNRTKNKSFDRTIIGRNSGVKKPKYGMGRSSSMLTMKNSRKALLNSKAMKDKIDAEKMTKQLNEILKSHEEKRHYHHSSMGTLPSIGKIDRPASKKMHPKHYPTSRLDQNKLMFNEIFVQPKMNQLKMLKRQREKDQIKLPSLPSITKETEEENTTGELLAKHNTKSKNLEQSLDISSLMERRRFNKNSDNLFEEGFEEDAFKKIDEGEVQQFNTQDFKDLREKMGQPGRDMSVKEVLDVEDQGFETIMRNFREEQIQVQPPEGLINMIGSEGSWAPSIPLLNTSTNKSMMKTKNKERSTTSDASLMDIKMRAKAGVQAGDVKKEAHMAFCLGSLNEDKSLNKSVRYYKRFFFCARILEDPVGAALALNRLGVVYHKMKNYEKSLMFHLKHKEYTDKENLFAAHYNLGISQRILKNHDEAVQCFTKALEWAVMNQEVDSECYCNGQLGITELIRGNQDTANKHFDICYNLAKMMRNFKLQLDCLLSLGYISFEKAKYEDAKQYYNKAYKCARQLQEPEIAQQCMCNVGVCIGNSKVQKMRDPISNIKKTTNFNKMSTDDVSDTESEAIEAMNISASDAAPSVKGFN</sequence>
<evidence type="ECO:0000256" key="2">
    <source>
        <dbReference type="ARBA" id="ARBA00022490"/>
    </source>
</evidence>
<name>A0AAD1Y8S5_EUPCR</name>
<dbReference type="Proteomes" id="UP001295684">
    <property type="component" value="Unassembled WGS sequence"/>
</dbReference>
<keyword evidence="2" id="KW-0963">Cytoplasm</keyword>
<dbReference type="SMART" id="SM00028">
    <property type="entry name" value="TPR"/>
    <property type="match status" value="3"/>
</dbReference>
<dbReference type="Gene3D" id="1.25.40.10">
    <property type="entry name" value="Tetratricopeptide repeat domain"/>
    <property type="match status" value="1"/>
</dbReference>
<keyword evidence="7" id="KW-1185">Reference proteome</keyword>
<dbReference type="PANTHER" id="PTHR46630">
    <property type="entry name" value="TETRATRICOPEPTIDE REPEAT PROTEIN 29"/>
    <property type="match status" value="1"/>
</dbReference>
<keyword evidence="3" id="KW-0677">Repeat</keyword>
<evidence type="ECO:0000256" key="4">
    <source>
        <dbReference type="ARBA" id="ARBA00022803"/>
    </source>
</evidence>
<evidence type="ECO:0000256" key="3">
    <source>
        <dbReference type="ARBA" id="ARBA00022737"/>
    </source>
</evidence>
<organism evidence="6 7">
    <name type="scientific">Euplotes crassus</name>
    <dbReference type="NCBI Taxonomy" id="5936"/>
    <lineage>
        <taxon>Eukaryota</taxon>
        <taxon>Sar</taxon>
        <taxon>Alveolata</taxon>
        <taxon>Ciliophora</taxon>
        <taxon>Intramacronucleata</taxon>
        <taxon>Spirotrichea</taxon>
        <taxon>Hypotrichia</taxon>
        <taxon>Euplotida</taxon>
        <taxon>Euplotidae</taxon>
        <taxon>Moneuplotes</taxon>
    </lineage>
</organism>
<comment type="caution">
    <text evidence="6">The sequence shown here is derived from an EMBL/GenBank/DDBJ whole genome shotgun (WGS) entry which is preliminary data.</text>
</comment>